<accession>A0ABD3BUG8</accession>
<gene>
    <name evidence="3" type="ORF">CASFOL_035829</name>
</gene>
<protein>
    <recommendedName>
        <fullName evidence="1">Protein phosphatase</fullName>
        <ecNumber evidence="1">3.1.3.16</ecNumber>
    </recommendedName>
</protein>
<dbReference type="GO" id="GO:0004722">
    <property type="term" value="F:protein serine/threonine phosphatase activity"/>
    <property type="evidence" value="ECO:0007669"/>
    <property type="project" value="UniProtKB-EC"/>
</dbReference>
<evidence type="ECO:0000256" key="1">
    <source>
        <dbReference type="RuleBase" id="RU366020"/>
    </source>
</evidence>
<organism evidence="3 4">
    <name type="scientific">Castilleja foliolosa</name>
    <dbReference type="NCBI Taxonomy" id="1961234"/>
    <lineage>
        <taxon>Eukaryota</taxon>
        <taxon>Viridiplantae</taxon>
        <taxon>Streptophyta</taxon>
        <taxon>Embryophyta</taxon>
        <taxon>Tracheophyta</taxon>
        <taxon>Spermatophyta</taxon>
        <taxon>Magnoliopsida</taxon>
        <taxon>eudicotyledons</taxon>
        <taxon>Gunneridae</taxon>
        <taxon>Pentapetalae</taxon>
        <taxon>asterids</taxon>
        <taxon>lamiids</taxon>
        <taxon>Lamiales</taxon>
        <taxon>Orobanchaceae</taxon>
        <taxon>Pedicularideae</taxon>
        <taxon>Castillejinae</taxon>
        <taxon>Castilleja</taxon>
    </lineage>
</organism>
<sequence>MADFCCRFLNFRSLASNHEFVHLFSPSKHSSSSSPSALVHSRNSTIGRIKRNPLHITKQFSSDLDVISTHEHSDGSLLFRFGDPSEVAKNVKIEEPKPDEEMKTEGEDGDKVKKVFNSDHEKEVIINKKDADITGSGPADHTSSILVKLHVEDAEECTSEANKDLNPDMENNITTTLELSENHEMRIEIVEDVGECLEGDVAIEESGGENDLTEENDGTESLKVLNTDENVQSGEVLGAISVDELIESKSTEAFTQSEELLMTNFVLSSGAALLAHPSKVLTGGEDAYFFTGQTWLGVADGVGQWSLEGANPGVYAQELVKNCERLVAGSNGKSVNNALELLNLSVAETHSPGSSTVLIAQFDGQALNVANVGDTGFIVLRKGAVYKRSSPMRHAFHFPLRIGRGDDPPSLAELYRVELEDDDVIITATDGLLDNLYDQEISSIVMKSLADDKRLEEIAALLATKAQEIGLSESARSPFADEAQAAGFAKYNGGKLDGVAVIVSLVQKAIKH</sequence>
<keyword evidence="1" id="KW-0378">Hydrolase</keyword>
<dbReference type="InterPro" id="IPR036457">
    <property type="entry name" value="PPM-type-like_dom_sf"/>
</dbReference>
<dbReference type="EMBL" id="JAVIJP010000066">
    <property type="protein sequence ID" value="KAL3620917.1"/>
    <property type="molecule type" value="Genomic_DNA"/>
</dbReference>
<evidence type="ECO:0000259" key="2">
    <source>
        <dbReference type="PROSITE" id="PS51746"/>
    </source>
</evidence>
<dbReference type="EC" id="3.1.3.16" evidence="1"/>
<evidence type="ECO:0000313" key="4">
    <source>
        <dbReference type="Proteomes" id="UP001632038"/>
    </source>
</evidence>
<keyword evidence="1" id="KW-0904">Protein phosphatase</keyword>
<keyword evidence="1" id="KW-0479">Metal-binding</keyword>
<comment type="catalytic activity">
    <reaction evidence="1">
        <text>O-phospho-L-seryl-[protein] + H2O = L-seryl-[protein] + phosphate</text>
        <dbReference type="Rhea" id="RHEA:20629"/>
        <dbReference type="Rhea" id="RHEA-COMP:9863"/>
        <dbReference type="Rhea" id="RHEA-COMP:11604"/>
        <dbReference type="ChEBI" id="CHEBI:15377"/>
        <dbReference type="ChEBI" id="CHEBI:29999"/>
        <dbReference type="ChEBI" id="CHEBI:43474"/>
        <dbReference type="ChEBI" id="CHEBI:83421"/>
        <dbReference type="EC" id="3.1.3.16"/>
    </reaction>
</comment>
<proteinExistence type="inferred from homology"/>
<reference evidence="4" key="1">
    <citation type="journal article" date="2024" name="IScience">
        <title>Strigolactones Initiate the Formation of Haustorium-like Structures in Castilleja.</title>
        <authorList>
            <person name="Buerger M."/>
            <person name="Peterson D."/>
            <person name="Chory J."/>
        </authorList>
    </citation>
    <scope>NUCLEOTIDE SEQUENCE [LARGE SCALE GENOMIC DNA]</scope>
</reference>
<dbReference type="GO" id="GO:0046872">
    <property type="term" value="F:metal ion binding"/>
    <property type="evidence" value="ECO:0007669"/>
    <property type="project" value="UniProtKB-UniRule"/>
</dbReference>
<evidence type="ECO:0000313" key="3">
    <source>
        <dbReference type="EMBL" id="KAL3620917.1"/>
    </source>
</evidence>
<dbReference type="PANTHER" id="PTHR12320:SF1">
    <property type="entry name" value="PROTEIN PHOSPHATASE PTC7 HOMOLOG"/>
    <property type="match status" value="1"/>
</dbReference>
<dbReference type="PANTHER" id="PTHR12320">
    <property type="entry name" value="PROTEIN PHOSPHATASE 2C"/>
    <property type="match status" value="1"/>
</dbReference>
<comment type="similarity">
    <text evidence="1">Belongs to the PP2C family.</text>
</comment>
<name>A0ABD3BUG8_9LAMI</name>
<dbReference type="InterPro" id="IPR039123">
    <property type="entry name" value="PPTC7"/>
</dbReference>
<comment type="cofactor">
    <cofactor evidence="1">
        <name>Mn(2+)</name>
        <dbReference type="ChEBI" id="CHEBI:29035"/>
    </cofactor>
</comment>
<dbReference type="AlphaFoldDB" id="A0ABD3BUG8"/>
<dbReference type="SMART" id="SM00331">
    <property type="entry name" value="PP2C_SIG"/>
    <property type="match status" value="1"/>
</dbReference>
<dbReference type="Gene3D" id="3.60.40.10">
    <property type="entry name" value="PPM-type phosphatase domain"/>
    <property type="match status" value="1"/>
</dbReference>
<keyword evidence="1" id="KW-0460">Magnesium</keyword>
<feature type="domain" description="PPM-type phosphatase" evidence="2">
    <location>
        <begin position="271"/>
        <end position="506"/>
    </location>
</feature>
<comment type="catalytic activity">
    <reaction evidence="1">
        <text>O-phospho-L-threonyl-[protein] + H2O = L-threonyl-[protein] + phosphate</text>
        <dbReference type="Rhea" id="RHEA:47004"/>
        <dbReference type="Rhea" id="RHEA-COMP:11060"/>
        <dbReference type="Rhea" id="RHEA-COMP:11605"/>
        <dbReference type="ChEBI" id="CHEBI:15377"/>
        <dbReference type="ChEBI" id="CHEBI:30013"/>
        <dbReference type="ChEBI" id="CHEBI:43474"/>
        <dbReference type="ChEBI" id="CHEBI:61977"/>
        <dbReference type="EC" id="3.1.3.16"/>
    </reaction>
</comment>
<keyword evidence="4" id="KW-1185">Reference proteome</keyword>
<dbReference type="InterPro" id="IPR001932">
    <property type="entry name" value="PPM-type_phosphatase-like_dom"/>
</dbReference>
<comment type="caution">
    <text evidence="3">The sequence shown here is derived from an EMBL/GenBank/DDBJ whole genome shotgun (WGS) entry which is preliminary data.</text>
</comment>
<dbReference type="PROSITE" id="PS51746">
    <property type="entry name" value="PPM_2"/>
    <property type="match status" value="1"/>
</dbReference>
<dbReference type="SMART" id="SM00332">
    <property type="entry name" value="PP2Cc"/>
    <property type="match status" value="1"/>
</dbReference>
<dbReference type="SUPFAM" id="SSF81606">
    <property type="entry name" value="PP2C-like"/>
    <property type="match status" value="1"/>
</dbReference>
<dbReference type="Pfam" id="PF07228">
    <property type="entry name" value="SpoIIE"/>
    <property type="match status" value="1"/>
</dbReference>
<comment type="cofactor">
    <cofactor evidence="1">
        <name>Mg(2+)</name>
        <dbReference type="ChEBI" id="CHEBI:18420"/>
    </cofactor>
</comment>
<dbReference type="Proteomes" id="UP001632038">
    <property type="component" value="Unassembled WGS sequence"/>
</dbReference>
<keyword evidence="1" id="KW-0464">Manganese</keyword>